<name>A0AAV7NPP3_PLEWA</name>
<evidence type="ECO:0000313" key="2">
    <source>
        <dbReference type="Proteomes" id="UP001066276"/>
    </source>
</evidence>
<accession>A0AAV7NPP3</accession>
<gene>
    <name evidence="1" type="ORF">NDU88_002986</name>
</gene>
<dbReference type="AlphaFoldDB" id="A0AAV7NPP3"/>
<protein>
    <submittedName>
        <fullName evidence="1">Uncharacterized protein</fullName>
    </submittedName>
</protein>
<reference evidence="1" key="1">
    <citation type="journal article" date="2022" name="bioRxiv">
        <title>Sequencing and chromosome-scale assembly of the giantPleurodeles waltlgenome.</title>
        <authorList>
            <person name="Brown T."/>
            <person name="Elewa A."/>
            <person name="Iarovenko S."/>
            <person name="Subramanian E."/>
            <person name="Araus A.J."/>
            <person name="Petzold A."/>
            <person name="Susuki M."/>
            <person name="Suzuki K.-i.T."/>
            <person name="Hayashi T."/>
            <person name="Toyoda A."/>
            <person name="Oliveira C."/>
            <person name="Osipova E."/>
            <person name="Leigh N.D."/>
            <person name="Simon A."/>
            <person name="Yun M.H."/>
        </authorList>
    </citation>
    <scope>NUCLEOTIDE SEQUENCE</scope>
    <source>
        <strain evidence="1">20211129_DDA</strain>
        <tissue evidence="1">Liver</tissue>
    </source>
</reference>
<dbReference type="EMBL" id="JANPWB010000012">
    <property type="protein sequence ID" value="KAJ1114755.1"/>
    <property type="molecule type" value="Genomic_DNA"/>
</dbReference>
<sequence length="257" mass="30010">MERGACEGVLECDVVSAVSGYMSAEFGGIDENEWIKCDKEDQVLQEVKKYVREGWPNRRSLTVEVEPYGRHPVSKLCPWWFKKKQNRDWEAFSVEEVRERVRRKQENFKKRYDDKWKVKEPCFEVGDWVKVREPGFLVKGTARFGEALKVIKVFRNSVVTQDGKVWNVSRLAKCAWNDKYQDRSYAINPLFRIEDSMRYGEVGCDHQEVVADRSGEEESMQMCDRDVNVAVGDTSVGSRVKSNFRARHQPAKFKDFV</sequence>
<evidence type="ECO:0000313" key="1">
    <source>
        <dbReference type="EMBL" id="KAJ1114755.1"/>
    </source>
</evidence>
<dbReference type="Proteomes" id="UP001066276">
    <property type="component" value="Chromosome 8"/>
</dbReference>
<organism evidence="1 2">
    <name type="scientific">Pleurodeles waltl</name>
    <name type="common">Iberian ribbed newt</name>
    <dbReference type="NCBI Taxonomy" id="8319"/>
    <lineage>
        <taxon>Eukaryota</taxon>
        <taxon>Metazoa</taxon>
        <taxon>Chordata</taxon>
        <taxon>Craniata</taxon>
        <taxon>Vertebrata</taxon>
        <taxon>Euteleostomi</taxon>
        <taxon>Amphibia</taxon>
        <taxon>Batrachia</taxon>
        <taxon>Caudata</taxon>
        <taxon>Salamandroidea</taxon>
        <taxon>Salamandridae</taxon>
        <taxon>Pleurodelinae</taxon>
        <taxon>Pleurodeles</taxon>
    </lineage>
</organism>
<comment type="caution">
    <text evidence="1">The sequence shown here is derived from an EMBL/GenBank/DDBJ whole genome shotgun (WGS) entry which is preliminary data.</text>
</comment>
<proteinExistence type="predicted"/>
<keyword evidence="2" id="KW-1185">Reference proteome</keyword>